<evidence type="ECO:0000256" key="1">
    <source>
        <dbReference type="SAM" id="Phobius"/>
    </source>
</evidence>
<organism evidence="2">
    <name type="scientific">viral metagenome</name>
    <dbReference type="NCBI Taxonomy" id="1070528"/>
    <lineage>
        <taxon>unclassified sequences</taxon>
        <taxon>metagenomes</taxon>
        <taxon>organismal metagenomes</taxon>
    </lineage>
</organism>
<keyword evidence="1" id="KW-1133">Transmembrane helix</keyword>
<feature type="transmembrane region" description="Helical" evidence="1">
    <location>
        <begin position="20"/>
        <end position="37"/>
    </location>
</feature>
<dbReference type="EMBL" id="MN738841">
    <property type="protein sequence ID" value="QHT39334.1"/>
    <property type="molecule type" value="Genomic_DNA"/>
</dbReference>
<sequence>MEKWLDSMRNSLSCINENKYIIGLTMIMLNIGARFIIDELDDDLRKLISNTIVRRVVIFCSFFMATKDLFTATVLTIVFVILINEVFAQELDELDDNKDEKKGGSFNKNEIEKVIQQLKTVQMNM</sequence>
<evidence type="ECO:0000313" key="2">
    <source>
        <dbReference type="EMBL" id="QHT39334.1"/>
    </source>
</evidence>
<keyword evidence="1" id="KW-0472">Membrane</keyword>
<protein>
    <submittedName>
        <fullName evidence="2">Uncharacterized protein</fullName>
    </submittedName>
</protein>
<accession>A0A6C0FEG6</accession>
<dbReference type="AlphaFoldDB" id="A0A6C0FEG6"/>
<feature type="transmembrane region" description="Helical" evidence="1">
    <location>
        <begin position="57"/>
        <end position="83"/>
    </location>
</feature>
<proteinExistence type="predicted"/>
<keyword evidence="1" id="KW-0812">Transmembrane</keyword>
<name>A0A6C0FEG6_9ZZZZ</name>
<reference evidence="2" key="1">
    <citation type="journal article" date="2020" name="Nature">
        <title>Giant virus diversity and host interactions through global metagenomics.</title>
        <authorList>
            <person name="Schulz F."/>
            <person name="Roux S."/>
            <person name="Paez-Espino D."/>
            <person name="Jungbluth S."/>
            <person name="Walsh D.A."/>
            <person name="Denef V.J."/>
            <person name="McMahon K.D."/>
            <person name="Konstantinidis K.T."/>
            <person name="Eloe-Fadrosh E.A."/>
            <person name="Kyrpides N.C."/>
            <person name="Woyke T."/>
        </authorList>
    </citation>
    <scope>NUCLEOTIDE SEQUENCE</scope>
    <source>
        <strain evidence="2">GVMAG-S-ERX556126-94</strain>
    </source>
</reference>